<reference evidence="1 2" key="1">
    <citation type="submission" date="2016-10" db="EMBL/GenBank/DDBJ databases">
        <title>The genome sequence of Colletotrichum fioriniae PJ7.</title>
        <authorList>
            <person name="Baroncelli R."/>
        </authorList>
    </citation>
    <scope>NUCLEOTIDE SEQUENCE [LARGE SCALE GENOMIC DNA]</scope>
    <source>
        <strain evidence="1">Col 31</strain>
    </source>
</reference>
<name>A0AAI9UGY6_9PEZI</name>
<evidence type="ECO:0000313" key="1">
    <source>
        <dbReference type="EMBL" id="KAK1456849.1"/>
    </source>
</evidence>
<evidence type="ECO:0000313" key="2">
    <source>
        <dbReference type="Proteomes" id="UP001239795"/>
    </source>
</evidence>
<dbReference type="AlphaFoldDB" id="A0AAI9UGY6"/>
<proteinExistence type="predicted"/>
<keyword evidence="2" id="KW-1185">Reference proteome</keyword>
<comment type="caution">
    <text evidence="1">The sequence shown here is derived from an EMBL/GenBank/DDBJ whole genome shotgun (WGS) entry which is preliminary data.</text>
</comment>
<sequence length="117" mass="12969">MLNVGILLCKEKAAVIPGPINQNDGFRSYRYCTHLLSCCGKDLLCTHPFHLAFLSPSSSPLRTNYDLAGDWPSLQPMALHPYESSSCKPIVDRSLGYLLVSPPWVSARSWSIMSLKS</sequence>
<organism evidence="1 2">
    <name type="scientific">Colletotrichum melonis</name>
    <dbReference type="NCBI Taxonomy" id="1209925"/>
    <lineage>
        <taxon>Eukaryota</taxon>
        <taxon>Fungi</taxon>
        <taxon>Dikarya</taxon>
        <taxon>Ascomycota</taxon>
        <taxon>Pezizomycotina</taxon>
        <taxon>Sordariomycetes</taxon>
        <taxon>Hypocreomycetidae</taxon>
        <taxon>Glomerellales</taxon>
        <taxon>Glomerellaceae</taxon>
        <taxon>Colletotrichum</taxon>
        <taxon>Colletotrichum acutatum species complex</taxon>
    </lineage>
</organism>
<dbReference type="EMBL" id="MLGG01000018">
    <property type="protein sequence ID" value="KAK1456849.1"/>
    <property type="molecule type" value="Genomic_DNA"/>
</dbReference>
<accession>A0AAI9UGY6</accession>
<dbReference type="Proteomes" id="UP001239795">
    <property type="component" value="Unassembled WGS sequence"/>
</dbReference>
<gene>
    <name evidence="1" type="ORF">CMEL01_16206</name>
</gene>
<protein>
    <submittedName>
        <fullName evidence="1">Uncharacterized protein</fullName>
    </submittedName>
</protein>